<organism evidence="1 2">
    <name type="scientific">Rhodanobacter denitrificans</name>
    <dbReference type="NCBI Taxonomy" id="666685"/>
    <lineage>
        <taxon>Bacteria</taxon>
        <taxon>Pseudomonadati</taxon>
        <taxon>Pseudomonadota</taxon>
        <taxon>Gammaproteobacteria</taxon>
        <taxon>Lysobacterales</taxon>
        <taxon>Rhodanobacteraceae</taxon>
        <taxon>Rhodanobacter</taxon>
    </lineage>
</organism>
<evidence type="ECO:0000313" key="2">
    <source>
        <dbReference type="Proteomes" id="UP000249046"/>
    </source>
</evidence>
<protein>
    <recommendedName>
        <fullName evidence="3">Lauroyl/myristoyl acyltransferase</fullName>
    </recommendedName>
</protein>
<dbReference type="Proteomes" id="UP000249046">
    <property type="component" value="Unassembled WGS sequence"/>
</dbReference>
<name>A0A2W5MGH8_9GAMM</name>
<reference evidence="1 2" key="1">
    <citation type="submission" date="2017-08" db="EMBL/GenBank/DDBJ databases">
        <title>Infants hospitalized years apart are colonized by the same room-sourced microbial strains.</title>
        <authorList>
            <person name="Brooks B."/>
            <person name="Olm M.R."/>
            <person name="Firek B.A."/>
            <person name="Baker R."/>
            <person name="Thomas B.C."/>
            <person name="Morowitz M.J."/>
            <person name="Banfield J.F."/>
        </authorList>
    </citation>
    <scope>NUCLEOTIDE SEQUENCE [LARGE SCALE GENOMIC DNA]</scope>
    <source>
        <strain evidence="1">S2_005_003_R2_42</strain>
    </source>
</reference>
<dbReference type="EMBL" id="QFPO01000012">
    <property type="protein sequence ID" value="PZQ12490.1"/>
    <property type="molecule type" value="Genomic_DNA"/>
</dbReference>
<evidence type="ECO:0008006" key="3">
    <source>
        <dbReference type="Google" id="ProtNLM"/>
    </source>
</evidence>
<dbReference type="AlphaFoldDB" id="A0A2W5MGH8"/>
<accession>A0A2W5MGH8</accession>
<proteinExistence type="predicted"/>
<evidence type="ECO:0000313" key="1">
    <source>
        <dbReference type="EMBL" id="PZQ12490.1"/>
    </source>
</evidence>
<comment type="caution">
    <text evidence="1">The sequence shown here is derived from an EMBL/GenBank/DDBJ whole genome shotgun (WGS) entry which is preliminary data.</text>
</comment>
<sequence length="306" mass="34129">MKLSNRVRRAAADLLFLFVLPGLVALLPWPLGFALLKRCARVDLLHRSSVAPAWSVARRYLPEADETAWKRRHRLLRLVEPVDSYLTLLRNRTWWRRRIVCDGTWPAAGTPALLLTFHWGAGHWVWSQLRLHGIDAHFLARRPGPGDLGVGRLSVLYGRFRGWALRRIGSAGPLFLGGSVPQIEAAFAEGRSIVGMLDLPPRPERSTFRASVLGRPVRLPSGLAELAVRSGVPVVIFSCGLDPDTGMRSLRIETLPADADVAQIMSRYAAHLDRCLREQPAYWQMWSAADAMFDSTPLQASPPAVR</sequence>
<gene>
    <name evidence="1" type="ORF">DI564_12645</name>
</gene>